<proteinExistence type="predicted"/>
<accession>A0AAV9WVT3</accession>
<dbReference type="GO" id="GO:0009116">
    <property type="term" value="P:nucleoside metabolic process"/>
    <property type="evidence" value="ECO:0007669"/>
    <property type="project" value="InterPro"/>
</dbReference>
<dbReference type="InterPro" id="IPR035994">
    <property type="entry name" value="Nucleoside_phosphorylase_sf"/>
</dbReference>
<dbReference type="PANTHER" id="PTHR46082">
    <property type="entry name" value="ATP/GTP-BINDING PROTEIN-RELATED"/>
    <property type="match status" value="1"/>
</dbReference>
<dbReference type="PANTHER" id="PTHR46082:SF6">
    <property type="entry name" value="AAA+ ATPASE DOMAIN-CONTAINING PROTEIN-RELATED"/>
    <property type="match status" value="1"/>
</dbReference>
<sequence>MRKRVKEDSESRRLDNIQNARHAINARVTDRKLLDPWQRSHSATNSDAEDLNMLDSQFQNLRSIPHSQVPLRLHKAPFLQQVEAPLARNHHSNRSYPSKLSQEISSSGFSVSKPTFKTRDEFRIAIFCALSLEANPVHALFDEVYNDGDDIHLKQYGDKNAYTVGRIGSHNIVLCHLPRMGGLSAASALAHLHTSYTQIQLVLVVGICGATPFLSSGGEVVLGDLIVSDSVVKYDFGRQYAEKFERKKGKEETLGPPDPEIQALLEKLRTKMSKDGFEKETANILQVLQKGKDDEYRYPGSKHDILCSKCGTRSETVLGTRREVYGTLGCGGEKVRRRRLTKSNILPSLHIGRFASADTVMKSGKHRDELVKEEGVIGFEMEGAGVWGRAPCIVIKGVCDYADSHKNKLWQDYAAATAAAGAAAFINYWVRNTGKS</sequence>
<organism evidence="2 3">
    <name type="scientific">Orbilia ellipsospora</name>
    <dbReference type="NCBI Taxonomy" id="2528407"/>
    <lineage>
        <taxon>Eukaryota</taxon>
        <taxon>Fungi</taxon>
        <taxon>Dikarya</taxon>
        <taxon>Ascomycota</taxon>
        <taxon>Pezizomycotina</taxon>
        <taxon>Orbiliomycetes</taxon>
        <taxon>Orbiliales</taxon>
        <taxon>Orbiliaceae</taxon>
        <taxon>Orbilia</taxon>
    </lineage>
</organism>
<comment type="caution">
    <text evidence="2">The sequence shown here is derived from an EMBL/GenBank/DDBJ whole genome shotgun (WGS) entry which is preliminary data.</text>
</comment>
<dbReference type="EMBL" id="JAVHJO010000015">
    <property type="protein sequence ID" value="KAK6527690.1"/>
    <property type="molecule type" value="Genomic_DNA"/>
</dbReference>
<reference evidence="2 3" key="1">
    <citation type="submission" date="2019-10" db="EMBL/GenBank/DDBJ databases">
        <authorList>
            <person name="Palmer J.M."/>
        </authorList>
    </citation>
    <scope>NUCLEOTIDE SEQUENCE [LARGE SCALE GENOMIC DNA]</scope>
    <source>
        <strain evidence="2 3">TWF694</strain>
    </source>
</reference>
<gene>
    <name evidence="2" type="ORF">TWF694_004671</name>
</gene>
<dbReference type="GO" id="GO:0003824">
    <property type="term" value="F:catalytic activity"/>
    <property type="evidence" value="ECO:0007669"/>
    <property type="project" value="InterPro"/>
</dbReference>
<dbReference type="Gene3D" id="3.40.50.1580">
    <property type="entry name" value="Nucleoside phosphorylase domain"/>
    <property type="match status" value="1"/>
</dbReference>
<dbReference type="Proteomes" id="UP001365542">
    <property type="component" value="Unassembled WGS sequence"/>
</dbReference>
<dbReference type="Pfam" id="PF01048">
    <property type="entry name" value="PNP_UDP_1"/>
    <property type="match status" value="1"/>
</dbReference>
<protein>
    <recommendedName>
        <fullName evidence="1">Nucleoside phosphorylase domain-containing protein</fullName>
    </recommendedName>
</protein>
<evidence type="ECO:0000259" key="1">
    <source>
        <dbReference type="Pfam" id="PF01048"/>
    </source>
</evidence>
<dbReference type="InterPro" id="IPR000845">
    <property type="entry name" value="Nucleoside_phosphorylase_d"/>
</dbReference>
<dbReference type="SUPFAM" id="SSF53167">
    <property type="entry name" value="Purine and uridine phosphorylases"/>
    <property type="match status" value="1"/>
</dbReference>
<keyword evidence="3" id="KW-1185">Reference proteome</keyword>
<feature type="domain" description="Nucleoside phosphorylase" evidence="1">
    <location>
        <begin position="123"/>
        <end position="267"/>
    </location>
</feature>
<evidence type="ECO:0000313" key="2">
    <source>
        <dbReference type="EMBL" id="KAK6527690.1"/>
    </source>
</evidence>
<evidence type="ECO:0000313" key="3">
    <source>
        <dbReference type="Proteomes" id="UP001365542"/>
    </source>
</evidence>
<name>A0AAV9WVT3_9PEZI</name>
<dbReference type="AlphaFoldDB" id="A0AAV9WVT3"/>
<dbReference type="InterPro" id="IPR053137">
    <property type="entry name" value="NLR-like"/>
</dbReference>